<organism evidence="1">
    <name type="scientific">Odontella aurita</name>
    <dbReference type="NCBI Taxonomy" id="265563"/>
    <lineage>
        <taxon>Eukaryota</taxon>
        <taxon>Sar</taxon>
        <taxon>Stramenopiles</taxon>
        <taxon>Ochrophyta</taxon>
        <taxon>Bacillariophyta</taxon>
        <taxon>Mediophyceae</taxon>
        <taxon>Biddulphiophycidae</taxon>
        <taxon>Eupodiscales</taxon>
        <taxon>Odontellaceae</taxon>
        <taxon>Odontella</taxon>
    </lineage>
</organism>
<dbReference type="AlphaFoldDB" id="A0A6U6L5I5"/>
<evidence type="ECO:0000313" key="2">
    <source>
        <dbReference type="EMBL" id="CAE2286830.1"/>
    </source>
</evidence>
<sequence length="127" mass="13996">MNTCVCNSYQMIPLELLASLAVNSPNNPFLSDEKVLVAISGKLIDNCGTIVTITMAQGGVDPHHSLHMHPAGSLQFISKFIDYVGLMDLTPPMSIVECVPHRVKVCMPWKMNSSCQHFFSSFFTQGH</sequence>
<reference evidence="1" key="1">
    <citation type="submission" date="2021-01" db="EMBL/GenBank/DDBJ databases">
        <authorList>
            <person name="Corre E."/>
            <person name="Pelletier E."/>
            <person name="Niang G."/>
            <person name="Scheremetjew M."/>
            <person name="Finn R."/>
            <person name="Kale V."/>
            <person name="Holt S."/>
            <person name="Cochrane G."/>
            <person name="Meng A."/>
            <person name="Brown T."/>
            <person name="Cohen L."/>
        </authorList>
    </citation>
    <scope>NUCLEOTIDE SEQUENCE</scope>
    <source>
        <strain evidence="1">Isolate 1302-5</strain>
    </source>
</reference>
<gene>
    <name evidence="1" type="ORF">OAUR00152_LOCUS40789</name>
    <name evidence="2" type="ORF">OAUR00152_LOCUS40854</name>
</gene>
<proteinExistence type="predicted"/>
<evidence type="ECO:0000313" key="1">
    <source>
        <dbReference type="EMBL" id="CAE2286707.1"/>
    </source>
</evidence>
<dbReference type="EMBL" id="HBKQ01059755">
    <property type="protein sequence ID" value="CAE2286707.1"/>
    <property type="molecule type" value="Transcribed_RNA"/>
</dbReference>
<name>A0A6U6L5I5_9STRA</name>
<accession>A0A6U6L5I5</accession>
<protein>
    <submittedName>
        <fullName evidence="1">Uncharacterized protein</fullName>
    </submittedName>
</protein>
<dbReference type="EMBL" id="HBKQ01059866">
    <property type="protein sequence ID" value="CAE2286830.1"/>
    <property type="molecule type" value="Transcribed_RNA"/>
</dbReference>